<reference evidence="7 8" key="1">
    <citation type="submission" date="2014-11" db="EMBL/GenBank/DDBJ databases">
        <authorList>
            <person name="Zhu J."/>
            <person name="Qi W."/>
            <person name="Song R."/>
        </authorList>
    </citation>
    <scope>NUCLEOTIDE SEQUENCE [LARGE SCALE GENOMIC DNA]</scope>
</reference>
<evidence type="ECO:0000256" key="4">
    <source>
        <dbReference type="ARBA" id="ARBA00022989"/>
    </source>
</evidence>
<dbReference type="Proteomes" id="UP000041254">
    <property type="component" value="Unassembled WGS sequence"/>
</dbReference>
<evidence type="ECO:0000256" key="1">
    <source>
        <dbReference type="ARBA" id="ARBA00004141"/>
    </source>
</evidence>
<dbReference type="EMBL" id="CDMY01000033">
    <property type="protein sequence ID" value="CEL91947.1"/>
    <property type="molecule type" value="Genomic_DNA"/>
</dbReference>
<organism evidence="7 8">
    <name type="scientific">Vitrella brassicaformis (strain CCMP3155)</name>
    <dbReference type="NCBI Taxonomy" id="1169540"/>
    <lineage>
        <taxon>Eukaryota</taxon>
        <taxon>Sar</taxon>
        <taxon>Alveolata</taxon>
        <taxon>Colpodellida</taxon>
        <taxon>Vitrellaceae</taxon>
        <taxon>Vitrella</taxon>
    </lineage>
</organism>
<dbReference type="Gene3D" id="1.20.1070.10">
    <property type="entry name" value="Rhodopsin 7-helix transmembrane proteins"/>
    <property type="match status" value="1"/>
</dbReference>
<dbReference type="InterPro" id="IPR001425">
    <property type="entry name" value="Arc/bac/fun_rhodopsins"/>
</dbReference>
<feature type="transmembrane region" description="Helical" evidence="6">
    <location>
        <begin position="240"/>
        <end position="258"/>
    </location>
</feature>
<dbReference type="AlphaFoldDB" id="A0A0G4E9T7"/>
<evidence type="ECO:0000256" key="2">
    <source>
        <dbReference type="ARBA" id="ARBA00008130"/>
    </source>
</evidence>
<feature type="transmembrane region" description="Helical" evidence="6">
    <location>
        <begin position="176"/>
        <end position="195"/>
    </location>
</feature>
<sequence>MASILKPIDPDYTQEQKEVLQKQTLNIYESAVFTGTYAAIWAVLLGSLHFYSAQRIDPAVHTNRAELYFFEIACYVLGTVVMMELFPMVFTIVNILKHPDHAHLHFKLKVSTVNVTIVSVIMTSYIFLANDMVPAFLDPVVGRRVYGGRFIEWTMAAPMYTYLTGRLIFNQPLSKVLPPMVITAIYLQMGLWAAVFANPLIRWGCVYGAYIGYFASAYYLARFTDGVQDKHGDLWVKKGLLYFTIVWWGSYGIFFHLAQLGILPSEGEQLMYTAMDSVAKMITSICLISLRSAEWDILLLDARHAAEMARRSAAFETQLQMLKLQLNNQILEGRLAEEEKALGEASGARQRK</sequence>
<comment type="similarity">
    <text evidence="2">Belongs to the archaeal/bacterial/fungal opsin family.</text>
</comment>
<evidence type="ECO:0000313" key="8">
    <source>
        <dbReference type="Proteomes" id="UP000041254"/>
    </source>
</evidence>
<dbReference type="SUPFAM" id="SSF81321">
    <property type="entry name" value="Family A G protein-coupled receptor-like"/>
    <property type="match status" value="1"/>
</dbReference>
<evidence type="ECO:0000256" key="5">
    <source>
        <dbReference type="ARBA" id="ARBA00023136"/>
    </source>
</evidence>
<accession>A0A0G4E9T7</accession>
<feature type="transmembrane region" description="Helical" evidence="6">
    <location>
        <begin position="68"/>
        <end position="96"/>
    </location>
</feature>
<feature type="transmembrane region" description="Helical" evidence="6">
    <location>
        <begin position="150"/>
        <end position="169"/>
    </location>
</feature>
<feature type="transmembrane region" description="Helical" evidence="6">
    <location>
        <begin position="201"/>
        <end position="220"/>
    </location>
</feature>
<protein>
    <submittedName>
        <fullName evidence="7">Uncharacterized protein</fullName>
    </submittedName>
</protein>
<keyword evidence="5 6" id="KW-0472">Membrane</keyword>
<feature type="transmembrane region" description="Helical" evidence="6">
    <location>
        <begin position="27"/>
        <end position="48"/>
    </location>
</feature>
<evidence type="ECO:0000313" key="7">
    <source>
        <dbReference type="EMBL" id="CEL91947.1"/>
    </source>
</evidence>
<feature type="transmembrane region" description="Helical" evidence="6">
    <location>
        <begin position="108"/>
        <end position="130"/>
    </location>
</feature>
<evidence type="ECO:0000256" key="3">
    <source>
        <dbReference type="ARBA" id="ARBA00022692"/>
    </source>
</evidence>
<keyword evidence="4 6" id="KW-1133">Transmembrane helix</keyword>
<dbReference type="VEuPathDB" id="CryptoDB:Vbra_6701"/>
<comment type="subcellular location">
    <subcellularLocation>
        <location evidence="1">Membrane</location>
        <topology evidence="1">Multi-pass membrane protein</topology>
    </subcellularLocation>
</comment>
<keyword evidence="8" id="KW-1185">Reference proteome</keyword>
<dbReference type="GO" id="GO:0016020">
    <property type="term" value="C:membrane"/>
    <property type="evidence" value="ECO:0007669"/>
    <property type="project" value="UniProtKB-SubCell"/>
</dbReference>
<evidence type="ECO:0000256" key="6">
    <source>
        <dbReference type="SAM" id="Phobius"/>
    </source>
</evidence>
<gene>
    <name evidence="7" type="ORF">Vbra_6701</name>
</gene>
<name>A0A0G4E9T7_VITBC</name>
<proteinExistence type="inferred from homology"/>
<dbReference type="PhylomeDB" id="A0A0G4E9T7"/>
<dbReference type="InParanoid" id="A0A0G4E9T7"/>
<dbReference type="SMART" id="SM01021">
    <property type="entry name" value="Bac_rhodopsin"/>
    <property type="match status" value="1"/>
</dbReference>
<keyword evidence="3 6" id="KW-0812">Transmembrane</keyword>